<sequence>MSATRGHAARLAVWVRTAQWALDEFAFALPRGEPSPRECHRVADGLVQLAAAIRRYADEPRAGLPNGDGPDTAS</sequence>
<protein>
    <submittedName>
        <fullName evidence="1">Uncharacterized protein</fullName>
    </submittedName>
</protein>
<dbReference type="Proteomes" id="UP000598360">
    <property type="component" value="Unassembled WGS sequence"/>
</dbReference>
<dbReference type="AlphaFoldDB" id="A0A929G112"/>
<evidence type="ECO:0000313" key="2">
    <source>
        <dbReference type="Proteomes" id="UP000598360"/>
    </source>
</evidence>
<name>A0A929G112_9PSEU</name>
<evidence type="ECO:0000313" key="1">
    <source>
        <dbReference type="EMBL" id="MBE9375864.1"/>
    </source>
</evidence>
<gene>
    <name evidence="1" type="ORF">IQ251_15545</name>
</gene>
<reference evidence="1" key="1">
    <citation type="submission" date="2020-10" db="EMBL/GenBank/DDBJ databases">
        <title>Diversity and distribution of actinomycetes associated with coral in the coast of Hainan.</title>
        <authorList>
            <person name="Li F."/>
        </authorList>
    </citation>
    <scope>NUCLEOTIDE SEQUENCE</scope>
    <source>
        <strain evidence="1">HNM0983</strain>
    </source>
</reference>
<dbReference type="RefSeq" id="WP_193929312.1">
    <property type="nucleotide sequence ID" value="NZ_JADEYC010000027.1"/>
</dbReference>
<proteinExistence type="predicted"/>
<accession>A0A929G112</accession>
<dbReference type="EMBL" id="JADEYC010000027">
    <property type="protein sequence ID" value="MBE9375864.1"/>
    <property type="molecule type" value="Genomic_DNA"/>
</dbReference>
<organism evidence="1 2">
    <name type="scientific">Saccharopolyspora montiporae</name>
    <dbReference type="NCBI Taxonomy" id="2781240"/>
    <lineage>
        <taxon>Bacteria</taxon>
        <taxon>Bacillati</taxon>
        <taxon>Actinomycetota</taxon>
        <taxon>Actinomycetes</taxon>
        <taxon>Pseudonocardiales</taxon>
        <taxon>Pseudonocardiaceae</taxon>
        <taxon>Saccharopolyspora</taxon>
    </lineage>
</organism>
<keyword evidence="2" id="KW-1185">Reference proteome</keyword>
<comment type="caution">
    <text evidence="1">The sequence shown here is derived from an EMBL/GenBank/DDBJ whole genome shotgun (WGS) entry which is preliminary data.</text>
</comment>